<evidence type="ECO:0000256" key="1">
    <source>
        <dbReference type="ARBA" id="ARBA00008857"/>
    </source>
</evidence>
<feature type="domain" description="Core-binding (CB)" evidence="6">
    <location>
        <begin position="132"/>
        <end position="238"/>
    </location>
</feature>
<evidence type="ECO:0000259" key="6">
    <source>
        <dbReference type="PROSITE" id="PS51900"/>
    </source>
</evidence>
<dbReference type="InterPro" id="IPR010998">
    <property type="entry name" value="Integrase_recombinase_N"/>
</dbReference>
<comment type="similarity">
    <text evidence="1">Belongs to the 'phage' integrase family.</text>
</comment>
<dbReference type="Proteomes" id="UP000247584">
    <property type="component" value="Unassembled WGS sequence"/>
</dbReference>
<dbReference type="Gene3D" id="1.10.443.10">
    <property type="entry name" value="Intergrase catalytic core"/>
    <property type="match status" value="1"/>
</dbReference>
<evidence type="ECO:0000256" key="3">
    <source>
        <dbReference type="ARBA" id="ARBA00023125"/>
    </source>
</evidence>
<dbReference type="InterPro" id="IPR044068">
    <property type="entry name" value="CB"/>
</dbReference>
<dbReference type="Gene3D" id="1.10.150.130">
    <property type="match status" value="1"/>
</dbReference>
<accession>A0ABX5PR49</accession>
<evidence type="ECO:0000256" key="5">
    <source>
        <dbReference type="PROSITE-ProRule" id="PRU01248"/>
    </source>
</evidence>
<reference evidence="7 8" key="1">
    <citation type="submission" date="2018-06" db="EMBL/GenBank/DDBJ databases">
        <title>Genomic Encyclopedia of Type Strains, Phase III (KMG-III): the genomes of soil and plant-associated and newly described type strains.</title>
        <authorList>
            <person name="Whitman W."/>
        </authorList>
    </citation>
    <scope>NUCLEOTIDE SEQUENCE [LARGE SCALE GENOMIC DNA]</scope>
    <source>
        <strain evidence="7 8">JC5</strain>
    </source>
</reference>
<dbReference type="PANTHER" id="PTHR30349:SF41">
    <property type="entry name" value="INTEGRASE_RECOMBINASE PROTEIN MJ0367-RELATED"/>
    <property type="match status" value="1"/>
</dbReference>
<gene>
    <name evidence="7" type="ORF">C8J23_1058</name>
</gene>
<dbReference type="SUPFAM" id="SSF56349">
    <property type="entry name" value="DNA breaking-rejoining enzymes"/>
    <property type="match status" value="1"/>
</dbReference>
<dbReference type="InterPro" id="IPR011010">
    <property type="entry name" value="DNA_brk_join_enz"/>
</dbReference>
<evidence type="ECO:0000256" key="4">
    <source>
        <dbReference type="ARBA" id="ARBA00023172"/>
    </source>
</evidence>
<dbReference type="RefSeq" id="WP_101052921.1">
    <property type="nucleotide sequence ID" value="NZ_BMXX01000004.1"/>
</dbReference>
<keyword evidence="2" id="KW-0229">DNA integration</keyword>
<comment type="caution">
    <text evidence="7">The sequence shown here is derived from an EMBL/GenBank/DDBJ whole genome shotgun (WGS) entry which is preliminary data.</text>
</comment>
<evidence type="ECO:0000313" key="8">
    <source>
        <dbReference type="Proteomes" id="UP000247584"/>
    </source>
</evidence>
<name>A0ABX5PR49_9GAMM</name>
<organism evidence="7 8">
    <name type="scientific">Shewanella chilikensis</name>
    <dbReference type="NCBI Taxonomy" id="558541"/>
    <lineage>
        <taxon>Bacteria</taxon>
        <taxon>Pseudomonadati</taxon>
        <taxon>Pseudomonadota</taxon>
        <taxon>Gammaproteobacteria</taxon>
        <taxon>Alteromonadales</taxon>
        <taxon>Shewanellaceae</taxon>
        <taxon>Shewanella</taxon>
    </lineage>
</organism>
<dbReference type="InterPro" id="IPR050090">
    <property type="entry name" value="Tyrosine_recombinase_XerCD"/>
</dbReference>
<evidence type="ECO:0000256" key="2">
    <source>
        <dbReference type="ARBA" id="ARBA00022908"/>
    </source>
</evidence>
<sequence>MVSTYETIKNQARKIIHHYHSMELADWQSRPRTMSEYELWIDLLHLFKSQAIEASRLNDLTQSQQLVQDYFEDTTSSPPSPPTLDKLVRKVCDLVPSIYQALLNNKPLESIEELLQVAEPTPKQGTEPASEKVLSELMDAYLSENQLKGWKMRTIKQYEHSLFIALHHLGDGPVSSLNRTQGRELRATLVRLAKGKTQADITAKGLMACLTDNDAHRISVTTANNHMNRLREFFRWCESMGFIERNPLPDDNLPAPKSAKIAKRDPITDHEAKQIFSHRLFVEQRGVKTKQIQHASHFWLPLIAAYSGMRLGEISQLQVSNIRQISGINCFVVERSTDDQYIKTPNAVRAIPIHNELLRIGFLDFVDYIRSKGGKRLFNNIKLIQGNYSNKPSEWFIKNFRDALCPLPKNPVPKSL</sequence>
<dbReference type="PROSITE" id="PS51900">
    <property type="entry name" value="CB"/>
    <property type="match status" value="1"/>
</dbReference>
<keyword evidence="8" id="KW-1185">Reference proteome</keyword>
<dbReference type="InterPro" id="IPR013762">
    <property type="entry name" value="Integrase-like_cat_sf"/>
</dbReference>
<protein>
    <recommendedName>
        <fullName evidence="6">Core-binding (CB) domain-containing protein</fullName>
    </recommendedName>
</protein>
<evidence type="ECO:0000313" key="7">
    <source>
        <dbReference type="EMBL" id="PYE59933.1"/>
    </source>
</evidence>
<dbReference type="EMBL" id="QJSY01000005">
    <property type="protein sequence ID" value="PYE59933.1"/>
    <property type="molecule type" value="Genomic_DNA"/>
</dbReference>
<keyword evidence="4" id="KW-0233">DNA recombination</keyword>
<proteinExistence type="inferred from homology"/>
<keyword evidence="3 5" id="KW-0238">DNA-binding</keyword>
<dbReference type="PANTHER" id="PTHR30349">
    <property type="entry name" value="PHAGE INTEGRASE-RELATED"/>
    <property type="match status" value="1"/>
</dbReference>